<proteinExistence type="predicted"/>
<dbReference type="EMBL" id="JBFSSG010000002">
    <property type="protein sequence ID" value="MEZ8719934.1"/>
    <property type="molecule type" value="Genomic_DNA"/>
</dbReference>
<accession>A0ABV4MS34</accession>
<protein>
    <submittedName>
        <fullName evidence="1">Uncharacterized protein</fullName>
    </submittedName>
</protein>
<evidence type="ECO:0000313" key="2">
    <source>
        <dbReference type="Proteomes" id="UP001570071"/>
    </source>
</evidence>
<sequence>MDNIGYCKLCRCFGELENSHAIGDAIFKKISKNNNGQGISVTSENSEPIQYTQDSWAEYQLCSSCEKLLNHKFEGYGLKALRGKFKPNITEYGINFIGLDQQRLAKYFLSIVWRAAHSTHPAYKDTKISACESEYLRQVLQNDEVIPNSKFTIKIARIQDMAQKPIFTRETTRELIISPFCRAYKNSTNVSVCMLFEGFFIEVFYKALPINQRGAIGMLDFRKNKLFVPFVNMFDIEELKNILALGYQKHHTGNTQVKFLSVSANNST</sequence>
<name>A0ABV4MS34_9VIBR</name>
<gene>
    <name evidence="1" type="ORF">AB6D66_02570</name>
</gene>
<organism evidence="1 2">
    <name type="scientific">Vibrio pomeroyi</name>
    <dbReference type="NCBI Taxonomy" id="198832"/>
    <lineage>
        <taxon>Bacteria</taxon>
        <taxon>Pseudomonadati</taxon>
        <taxon>Pseudomonadota</taxon>
        <taxon>Gammaproteobacteria</taxon>
        <taxon>Vibrionales</taxon>
        <taxon>Vibrionaceae</taxon>
        <taxon>Vibrio</taxon>
    </lineage>
</organism>
<dbReference type="RefSeq" id="WP_372122023.1">
    <property type="nucleotide sequence ID" value="NZ_JBFSSG010000002.1"/>
</dbReference>
<keyword evidence="2" id="KW-1185">Reference proteome</keyword>
<reference evidence="1 2" key="1">
    <citation type="journal article" date="2024" name="ISME J.">
        <title>Tailless and filamentous prophages are predominant in marine Vibrio.</title>
        <authorList>
            <person name="Steensen K."/>
            <person name="Seneca J."/>
            <person name="Bartlau N."/>
            <person name="Yu X.A."/>
            <person name="Hussain F.A."/>
            <person name="Polz M.F."/>
        </authorList>
    </citation>
    <scope>NUCLEOTIDE SEQUENCE [LARGE SCALE GENOMIC DNA]</scope>
    <source>
        <strain evidence="1 2">10N.239.312.F12</strain>
    </source>
</reference>
<comment type="caution">
    <text evidence="1">The sequence shown here is derived from an EMBL/GenBank/DDBJ whole genome shotgun (WGS) entry which is preliminary data.</text>
</comment>
<dbReference type="Proteomes" id="UP001570071">
    <property type="component" value="Unassembled WGS sequence"/>
</dbReference>
<evidence type="ECO:0000313" key="1">
    <source>
        <dbReference type="EMBL" id="MEZ8719934.1"/>
    </source>
</evidence>